<dbReference type="InterPro" id="IPR003593">
    <property type="entry name" value="AAA+_ATPase"/>
</dbReference>
<name>A0AAJ1EY11_9ACTO</name>
<dbReference type="InterPro" id="IPR003439">
    <property type="entry name" value="ABC_transporter-like_ATP-bd"/>
</dbReference>
<dbReference type="GO" id="GO:0005886">
    <property type="term" value="C:plasma membrane"/>
    <property type="evidence" value="ECO:0007669"/>
    <property type="project" value="TreeGrafter"/>
</dbReference>
<feature type="domain" description="ABC transporter" evidence="4">
    <location>
        <begin position="22"/>
        <end position="247"/>
    </location>
</feature>
<sequence length="247" mass="26998">MDSNAQDNTFDIAPPTNEPPILEMHNLNRTFGTGNSTVYALKNVNLKIKKGESVVITGPSGAGKSTLLNILGLLDPNYEGTLKIQGKDCSKLKPAQIDQLRADHIGFIFQDFGLIPYLNVIQNIELGFTYSNLGRDIRKEKTLFCLSAVGLEHRATARISTLSGGEKQRVAIARTLTRSPSLLLADEPTGNLDQDNSQKTIELLLQVQQSSGCALVVVTHEPEVRAQFSQGYLVVDGNVEQVNYDKS</sequence>
<keyword evidence="2" id="KW-0547">Nucleotide-binding</keyword>
<evidence type="ECO:0000259" key="4">
    <source>
        <dbReference type="PROSITE" id="PS50893"/>
    </source>
</evidence>
<keyword evidence="3 5" id="KW-0067">ATP-binding</keyword>
<evidence type="ECO:0000256" key="2">
    <source>
        <dbReference type="ARBA" id="ARBA00022741"/>
    </source>
</evidence>
<keyword evidence="1" id="KW-0813">Transport</keyword>
<dbReference type="PROSITE" id="PS50893">
    <property type="entry name" value="ABC_TRANSPORTER_2"/>
    <property type="match status" value="1"/>
</dbReference>
<evidence type="ECO:0000313" key="6">
    <source>
        <dbReference type="Proteomes" id="UP001200537"/>
    </source>
</evidence>
<proteinExistence type="predicted"/>
<dbReference type="AlphaFoldDB" id="A0AAJ1EY11"/>
<dbReference type="RefSeq" id="WP_238127907.1">
    <property type="nucleotide sequence ID" value="NZ_JAKNHJ010000007.1"/>
</dbReference>
<accession>A0AAJ1EY11</accession>
<dbReference type="SMART" id="SM00382">
    <property type="entry name" value="AAA"/>
    <property type="match status" value="1"/>
</dbReference>
<protein>
    <submittedName>
        <fullName evidence="5">ABC transporter ATP-binding protein</fullName>
    </submittedName>
</protein>
<reference evidence="5" key="1">
    <citation type="submission" date="2022-01" db="EMBL/GenBank/DDBJ databases">
        <title>Collection of gut derived symbiotic bacterial strains cultured from healthy donors.</title>
        <authorList>
            <person name="Lin H."/>
            <person name="Kohout C."/>
            <person name="Waligurski E."/>
            <person name="Pamer E.G."/>
        </authorList>
    </citation>
    <scope>NUCLEOTIDE SEQUENCE</scope>
    <source>
        <strain evidence="5">DFI.7.46</strain>
    </source>
</reference>
<dbReference type="GO" id="GO:0022857">
    <property type="term" value="F:transmembrane transporter activity"/>
    <property type="evidence" value="ECO:0007669"/>
    <property type="project" value="TreeGrafter"/>
</dbReference>
<dbReference type="Pfam" id="PF00005">
    <property type="entry name" value="ABC_tran"/>
    <property type="match status" value="1"/>
</dbReference>
<dbReference type="InterPro" id="IPR015854">
    <property type="entry name" value="ABC_transpr_LolD-like"/>
</dbReference>
<dbReference type="PANTHER" id="PTHR24220:SF692">
    <property type="entry name" value="ABC TRANSPORTER DOMAIN-CONTAINING PROTEIN"/>
    <property type="match status" value="1"/>
</dbReference>
<dbReference type="Gene3D" id="3.40.50.300">
    <property type="entry name" value="P-loop containing nucleotide triphosphate hydrolases"/>
    <property type="match status" value="1"/>
</dbReference>
<organism evidence="5 6">
    <name type="scientific">Varibaculum cambriense</name>
    <dbReference type="NCBI Taxonomy" id="184870"/>
    <lineage>
        <taxon>Bacteria</taxon>
        <taxon>Bacillati</taxon>
        <taxon>Actinomycetota</taxon>
        <taxon>Actinomycetes</taxon>
        <taxon>Actinomycetales</taxon>
        <taxon>Actinomycetaceae</taxon>
        <taxon>Varibaculum</taxon>
    </lineage>
</organism>
<dbReference type="PROSITE" id="PS00211">
    <property type="entry name" value="ABC_TRANSPORTER_1"/>
    <property type="match status" value="1"/>
</dbReference>
<evidence type="ECO:0000313" key="5">
    <source>
        <dbReference type="EMBL" id="MCG4617751.1"/>
    </source>
</evidence>
<dbReference type="CDD" id="cd03255">
    <property type="entry name" value="ABC_MJ0796_LolCDE_FtsE"/>
    <property type="match status" value="1"/>
</dbReference>
<dbReference type="EMBL" id="JAKNHJ010000007">
    <property type="protein sequence ID" value="MCG4617751.1"/>
    <property type="molecule type" value="Genomic_DNA"/>
</dbReference>
<dbReference type="Proteomes" id="UP001200537">
    <property type="component" value="Unassembled WGS sequence"/>
</dbReference>
<dbReference type="GO" id="GO:0005524">
    <property type="term" value="F:ATP binding"/>
    <property type="evidence" value="ECO:0007669"/>
    <property type="project" value="UniProtKB-KW"/>
</dbReference>
<dbReference type="PANTHER" id="PTHR24220">
    <property type="entry name" value="IMPORT ATP-BINDING PROTEIN"/>
    <property type="match status" value="1"/>
</dbReference>
<gene>
    <name evidence="5" type="ORF">L0M99_04475</name>
</gene>
<dbReference type="SUPFAM" id="SSF52540">
    <property type="entry name" value="P-loop containing nucleoside triphosphate hydrolases"/>
    <property type="match status" value="1"/>
</dbReference>
<dbReference type="InterPro" id="IPR017911">
    <property type="entry name" value="MacB-like_ATP-bd"/>
</dbReference>
<comment type="caution">
    <text evidence="5">The sequence shown here is derived from an EMBL/GenBank/DDBJ whole genome shotgun (WGS) entry which is preliminary data.</text>
</comment>
<evidence type="ECO:0000256" key="3">
    <source>
        <dbReference type="ARBA" id="ARBA00022840"/>
    </source>
</evidence>
<dbReference type="InterPro" id="IPR017871">
    <property type="entry name" value="ABC_transporter-like_CS"/>
</dbReference>
<dbReference type="GO" id="GO:0016887">
    <property type="term" value="F:ATP hydrolysis activity"/>
    <property type="evidence" value="ECO:0007669"/>
    <property type="project" value="InterPro"/>
</dbReference>
<evidence type="ECO:0000256" key="1">
    <source>
        <dbReference type="ARBA" id="ARBA00022448"/>
    </source>
</evidence>
<dbReference type="InterPro" id="IPR027417">
    <property type="entry name" value="P-loop_NTPase"/>
</dbReference>